<evidence type="ECO:0000313" key="1">
    <source>
        <dbReference type="EMBL" id="MBE6421507.1"/>
    </source>
</evidence>
<reference evidence="1" key="1">
    <citation type="submission" date="2019-04" db="EMBL/GenBank/DDBJ databases">
        <title>Evolution of Biomass-Degrading Anaerobic Consortia Revealed by Metagenomics.</title>
        <authorList>
            <person name="Peng X."/>
        </authorList>
    </citation>
    <scope>NUCLEOTIDE SEQUENCE</scope>
    <source>
        <strain evidence="1">SIG66</strain>
    </source>
</reference>
<name>A0A928DPE1_9BACT</name>
<organism evidence="1 2">
    <name type="scientific">Candidatus Avelusimicrobium gallicola</name>
    <dbReference type="NCBI Taxonomy" id="2562704"/>
    <lineage>
        <taxon>Bacteria</taxon>
        <taxon>Pseudomonadati</taxon>
        <taxon>Elusimicrobiota</taxon>
        <taxon>Elusimicrobia</taxon>
        <taxon>Elusimicrobiales</taxon>
        <taxon>Elusimicrobiaceae</taxon>
        <taxon>Candidatus Avelusimicrobium</taxon>
    </lineage>
</organism>
<dbReference type="AlphaFoldDB" id="A0A928DPE1"/>
<proteinExistence type="predicted"/>
<dbReference type="EMBL" id="SUVG01000005">
    <property type="protein sequence ID" value="MBE6421507.1"/>
    <property type="molecule type" value="Genomic_DNA"/>
</dbReference>
<dbReference type="Proteomes" id="UP000725649">
    <property type="component" value="Unassembled WGS sequence"/>
</dbReference>
<accession>A0A928DPE1</accession>
<evidence type="ECO:0000313" key="2">
    <source>
        <dbReference type="Proteomes" id="UP000725649"/>
    </source>
</evidence>
<protein>
    <submittedName>
        <fullName evidence="1">Uncharacterized protein</fullName>
    </submittedName>
</protein>
<comment type="caution">
    <text evidence="1">The sequence shown here is derived from an EMBL/GenBank/DDBJ whole genome shotgun (WGS) entry which is preliminary data.</text>
</comment>
<gene>
    <name evidence="1" type="ORF">E7027_05195</name>
</gene>
<sequence>MKNQIKKELVKQFSNDLVDALLNAYLKSLAEYRKGNWQYCINEIGQFIEIVRRLIISQLEGRNCPLTEKLSIFSQEELKRLESFSKANEEYRIIIPRVLFMMACLRNKRGAIHPGSINPNKMDARLLLIGAKWIVAELFRLNSKISEHETSDIIEAIVSVEIPLLWNINGKTRVLNTKMLVKDKILCLLYVKSMTEKDLRENIEYQNITMFKKILKKLHAERFLEYSDDTVMLSPLGQKKAEELLK</sequence>